<accession>A0A455WG20</accession>
<evidence type="ECO:0000256" key="1">
    <source>
        <dbReference type="SAM" id="Coils"/>
    </source>
</evidence>
<feature type="coiled-coil region" evidence="1">
    <location>
        <begin position="118"/>
        <end position="145"/>
    </location>
</feature>
<evidence type="ECO:0000313" key="3">
    <source>
        <dbReference type="EMBL" id="BBJ05173.1"/>
    </source>
</evidence>
<dbReference type="InterPro" id="IPR010982">
    <property type="entry name" value="Lambda_DNA-bd_dom_sf"/>
</dbReference>
<dbReference type="GO" id="GO:0003677">
    <property type="term" value="F:DNA binding"/>
    <property type="evidence" value="ECO:0007669"/>
    <property type="project" value="InterPro"/>
</dbReference>
<dbReference type="Gene3D" id="1.10.260.40">
    <property type="entry name" value="lambda repressor-like DNA-binding domains"/>
    <property type="match status" value="1"/>
</dbReference>
<evidence type="ECO:0000259" key="2">
    <source>
        <dbReference type="Pfam" id="PF07022"/>
    </source>
</evidence>
<dbReference type="AlphaFoldDB" id="A0A455WG20"/>
<protein>
    <recommendedName>
        <fullName evidence="2">Bacteriophage CI repressor N-terminal domain-containing protein</fullName>
    </recommendedName>
</protein>
<keyword evidence="1" id="KW-0175">Coiled coil</keyword>
<feature type="domain" description="Bacteriophage CI repressor N-terminal" evidence="2">
    <location>
        <begin position="15"/>
        <end position="78"/>
    </location>
</feature>
<sequence>MSRQKVTDSEQGFDAVMARAMTALNAKTQRELAESLGMSTGDFANRKKRGALPHDRLISLASSRNVSLDWLLTGRGNMHLQSDDRPAHEDHPLSPRMRALIDMYQTLSDKDQDEILRDAEEKKRMREMELRIQELSSKVEALKKSG</sequence>
<gene>
    <name evidence="3" type="ORF">YBY_30220</name>
</gene>
<dbReference type="SUPFAM" id="SSF47413">
    <property type="entry name" value="lambda repressor-like DNA-binding domains"/>
    <property type="match status" value="1"/>
</dbReference>
<organism evidence="3">
    <name type="scientific">Marinobacter nauticus</name>
    <name type="common">Marinobacter hydrocarbonoclasticus</name>
    <name type="synonym">Marinobacter aquaeolei</name>
    <dbReference type="NCBI Taxonomy" id="2743"/>
    <lineage>
        <taxon>Bacteria</taxon>
        <taxon>Pseudomonadati</taxon>
        <taxon>Pseudomonadota</taxon>
        <taxon>Gammaproteobacteria</taxon>
        <taxon>Pseudomonadales</taxon>
        <taxon>Marinobacteraceae</taxon>
        <taxon>Marinobacter</taxon>
    </lineage>
</organism>
<dbReference type="InterPro" id="IPR010744">
    <property type="entry name" value="Phage_CI_N"/>
</dbReference>
<reference evidence="3" key="1">
    <citation type="submission" date="2019-03" db="EMBL/GenBank/DDBJ databases">
        <title>Whole genome analysis of nitrate-reducing bacteria Marinobacter hydrocarbonoclasticus YB03.</title>
        <authorList>
            <person name="Azam A.H."/>
            <person name="Yuk S.R."/>
            <person name="Kamarisima K."/>
            <person name="Miyanaga K."/>
            <person name="Tanji Y."/>
        </authorList>
    </citation>
    <scope>NUCLEOTIDE SEQUENCE</scope>
    <source>
        <strain evidence="3">YB03</strain>
    </source>
</reference>
<dbReference type="EMBL" id="AP019537">
    <property type="protein sequence ID" value="BBJ05173.1"/>
    <property type="molecule type" value="Genomic_DNA"/>
</dbReference>
<name>A0A455WG20_MARNT</name>
<dbReference type="Pfam" id="PF07022">
    <property type="entry name" value="Phage_CI_repr"/>
    <property type="match status" value="1"/>
</dbReference>
<dbReference type="GO" id="GO:0045892">
    <property type="term" value="P:negative regulation of DNA-templated transcription"/>
    <property type="evidence" value="ECO:0007669"/>
    <property type="project" value="InterPro"/>
</dbReference>
<proteinExistence type="predicted"/>